<accession>A0ABC8WV98</accession>
<dbReference type="AlphaFoldDB" id="A0ABC8WV98"/>
<dbReference type="SMART" id="SM00213">
    <property type="entry name" value="UBQ"/>
    <property type="match status" value="1"/>
</dbReference>
<dbReference type="InterPro" id="IPR000626">
    <property type="entry name" value="Ubiquitin-like_dom"/>
</dbReference>
<dbReference type="InterPro" id="IPR019954">
    <property type="entry name" value="Ubiquitin_CS"/>
</dbReference>
<dbReference type="InterPro" id="IPR019956">
    <property type="entry name" value="Ubiquitin_dom"/>
</dbReference>
<keyword evidence="2" id="KW-0832">Ubl conjugation</keyword>
<evidence type="ECO:0000256" key="2">
    <source>
        <dbReference type="ARBA" id="ARBA00022843"/>
    </source>
</evidence>
<evidence type="ECO:0000313" key="4">
    <source>
        <dbReference type="EMBL" id="CAL4915335.1"/>
    </source>
</evidence>
<dbReference type="EMBL" id="OZ075123">
    <property type="protein sequence ID" value="CAL4915335.1"/>
    <property type="molecule type" value="Genomic_DNA"/>
</dbReference>
<feature type="domain" description="Ubiquitin-like" evidence="3">
    <location>
        <begin position="51"/>
        <end position="126"/>
    </location>
</feature>
<dbReference type="PROSITE" id="PS00299">
    <property type="entry name" value="UBIQUITIN_1"/>
    <property type="match status" value="1"/>
</dbReference>
<reference evidence="5" key="1">
    <citation type="submission" date="2024-06" db="EMBL/GenBank/DDBJ databases">
        <authorList>
            <person name="Ryan C."/>
        </authorList>
    </citation>
    <scope>NUCLEOTIDE SEQUENCE [LARGE SCALE GENOMIC DNA]</scope>
</reference>
<gene>
    <name evidence="4" type="ORF">URODEC1_LOCUS17451</name>
</gene>
<dbReference type="SUPFAM" id="SSF54236">
    <property type="entry name" value="Ubiquitin-like"/>
    <property type="match status" value="1"/>
</dbReference>
<reference evidence="4 5" key="2">
    <citation type="submission" date="2024-10" db="EMBL/GenBank/DDBJ databases">
        <authorList>
            <person name="Ryan C."/>
        </authorList>
    </citation>
    <scope>NUCLEOTIDE SEQUENCE [LARGE SCALE GENOMIC DNA]</scope>
</reference>
<dbReference type="InterPro" id="IPR050158">
    <property type="entry name" value="Ubiquitin_ubiquitin-like"/>
</dbReference>
<name>A0ABC8WV98_9POAL</name>
<organism evidence="4 5">
    <name type="scientific">Urochloa decumbens</name>
    <dbReference type="NCBI Taxonomy" id="240449"/>
    <lineage>
        <taxon>Eukaryota</taxon>
        <taxon>Viridiplantae</taxon>
        <taxon>Streptophyta</taxon>
        <taxon>Embryophyta</taxon>
        <taxon>Tracheophyta</taxon>
        <taxon>Spermatophyta</taxon>
        <taxon>Magnoliopsida</taxon>
        <taxon>Liliopsida</taxon>
        <taxon>Poales</taxon>
        <taxon>Poaceae</taxon>
        <taxon>PACMAD clade</taxon>
        <taxon>Panicoideae</taxon>
        <taxon>Panicodae</taxon>
        <taxon>Paniceae</taxon>
        <taxon>Melinidinae</taxon>
        <taxon>Urochloa</taxon>
    </lineage>
</organism>
<protein>
    <recommendedName>
        <fullName evidence="3">Ubiquitin-like domain-containing protein</fullName>
    </recommendedName>
</protein>
<dbReference type="PROSITE" id="PS50053">
    <property type="entry name" value="UBIQUITIN_2"/>
    <property type="match status" value="1"/>
</dbReference>
<dbReference type="InterPro" id="IPR029071">
    <property type="entry name" value="Ubiquitin-like_domsf"/>
</dbReference>
<dbReference type="PRINTS" id="PR00348">
    <property type="entry name" value="UBIQUITIN"/>
</dbReference>
<evidence type="ECO:0000259" key="3">
    <source>
        <dbReference type="PROSITE" id="PS50053"/>
    </source>
</evidence>
<dbReference type="Gene3D" id="3.10.20.90">
    <property type="entry name" value="Phosphatidylinositol 3-kinase Catalytic Subunit, Chain A, domain 1"/>
    <property type="match status" value="1"/>
</dbReference>
<dbReference type="PANTHER" id="PTHR10666">
    <property type="entry name" value="UBIQUITIN"/>
    <property type="match status" value="1"/>
</dbReference>
<sequence length="129" mass="13768">MAAAQMYFFAGVQLAGYEVDALAAKLNAIGVFDGEPSESMAVDDEEELVAGRIKVKTLSGRVIDVDVEPTDLVGRIKERVEEQVGIPTEQQRLVFAGKLLADGKTVRESNVTAGTVIHLVLALRGGGRL</sequence>
<dbReference type="Proteomes" id="UP001497457">
    <property type="component" value="Chromosome 13rd"/>
</dbReference>
<keyword evidence="5" id="KW-1185">Reference proteome</keyword>
<evidence type="ECO:0000256" key="1">
    <source>
        <dbReference type="ARBA" id="ARBA00022499"/>
    </source>
</evidence>
<proteinExistence type="predicted"/>
<dbReference type="GO" id="GO:0003729">
    <property type="term" value="F:mRNA binding"/>
    <property type="evidence" value="ECO:0007669"/>
    <property type="project" value="UniProtKB-ARBA"/>
</dbReference>
<dbReference type="Pfam" id="PF00240">
    <property type="entry name" value="ubiquitin"/>
    <property type="match status" value="1"/>
</dbReference>
<keyword evidence="1" id="KW-1017">Isopeptide bond</keyword>
<dbReference type="FunFam" id="3.10.20.90:FF:000306">
    <property type="entry name" value="Putative ubiquitin-like protein"/>
    <property type="match status" value="1"/>
</dbReference>
<evidence type="ECO:0000313" key="5">
    <source>
        <dbReference type="Proteomes" id="UP001497457"/>
    </source>
</evidence>